<dbReference type="Gene3D" id="3.40.47.10">
    <property type="match status" value="1"/>
</dbReference>
<accession>Q0RTS6</accession>
<dbReference type="SMART" id="SM00826">
    <property type="entry name" value="PKS_DH"/>
    <property type="match status" value="1"/>
</dbReference>
<dbReference type="STRING" id="326424.FRAAL0346"/>
<dbReference type="PROSITE" id="PS52004">
    <property type="entry name" value="KS3_2"/>
    <property type="match status" value="1"/>
</dbReference>
<dbReference type="SMART" id="SM00825">
    <property type="entry name" value="PKS_KS"/>
    <property type="match status" value="1"/>
</dbReference>
<sequence>MSSNDAKLREYLKRAVSDARTAQKRLREVESSRREPIAIVGMACRLPGGVTTPEELWELVADGRDAISEFPTDRDWNVEELFDPDPDAAGKSYTRHGGFLHDAADFDAEFFGISPREALATDPQQRLLLETAWEAFERAGIDPTTLRGSRTAVFAGIAGQDYAARLHEIPDELEAYIGLGTLGSVLSGRISYTFGFEGPSVTVDTACSSSLVALHLASQALRGGEADLALAGGVAVMSSPAAFIEFSRQRGLSPDGRCKAFADAADGTGWAEGVGILLLERLSDARRNNHPVLAVVRGSAVNSDGASNGLTAPNGPSQQRVIRAALASARLSAADVDAVEAHGTGTPLGDPIEAQAILATYGQNRPTDRPLWLGSLKSNIGHTQAAAGAAGVIKTVLALQHGLLPRTLHVDEPSTQVNWSTGAVELLTEARAWPETGAPRRAGVSAFGVSGTNAHVIIEQAPVKQAPADDGAPEGNVDGQDATPASNAPARPSHAAQPQDVDRQGADRPDGAERRPDAEPERAALPVLVPLSARSPEALRDQARRLAVHLRTHNAGDPDRAGDPDHANGAGGADRAVDANDAGGAARVPLPALARALATRTAFPHRAVTLATSTPELLTGLNQLADGHPDSRVITGQAGLGKLAFTFSGQGSQYPRMGHTLYATHPIYRQALHDTADALNPHLDQPLLDILHADPDSPEATTIHHTAWTQPTLFALQTALYHLITSHGITPDYLIGHSLGEITAAHLAGILTLDDAARLVTTRAHLLASLPPGGGMLTLHTDEPTTRTLITHHPSIDIAALNSPTNTVIAGDTPTLTHIAEQAALQGIRSRTLTVSHAFHSPLTNPILTPFHTTAATLTYHQPTIPIIAGLTGTLPTDSDHTTADYWTRHIRHTVRYTHGTTTLSEQGVTTYLELGPDTTLTTLTTQTLTTLDRSGHRPRFTATPTLHRTKPPTTTLATALATLQAAGHTPTPPSISSAVPSAQGATGDDTSPDSSTSPHSSTSPASSAADAGDPARLAAALPTYPFQRQRYWLREASTGGHSVAGLGLASADHPLLGAAIGLADQDGVLFSGRLSLATHPWLADHAVQGNVLVPGTAFVELALRAGDDLGVGALDELVFEAPLILPERAAVAIQVTVTAADDTGRRPVAVHSRPQDSPDAAWTRHASGVFAAADGDEGAGAGDAPEALTAWPPPGALEVPVGDVYPALAASGLAYGPAFQGLHAAWRAGDDLYAEVTLPDAGTDQHQAAAFGVHPALLDAAVHLSVFHGLADVPAGHSRLPFAWNGVRLHATGATSLRVHVDVHGTDEISLHATDPAGAPVITVDSLLARVVSAEQLAAARRRRSDSLYEVTWPPLRLSAAGPGATNWAVIGSGDAVPAELGASVTRTDHPDLASLGVAVEAGAAVPDLVVLSLGALPLGPPAHDGLRTDAGDLAGPTGAPDLPDVPAAARAATERAVDLLRAYLSEQRWDATRLVVLTSGAVSVAGEDVDLTTAPLWGLVRTAQNEHPDRILLIDLDADPDSRTALPAAVATAQATGDNQLALRRGTAHTPRLVPATTPDAADAADATNPAGPADQADPAGPAGPAGWNLDPDGTVLITGGLGTLAHHLAHHLITHHHTRHLHLTSRTGPHHPHATALRTELENLGATITITATDTTNPTQLHHLLDTIPPAHPLTAVIHTAGTLDDTTLTNLTPERLHTVLAPKIDGAWHLHHLTRHHPLKAFVLYSSLAGLVGGAGQGSYTAANTFLDALAHHRRAQGLPATSLAWGLWDDTSTFTENLTAADRARIAQSGLRSLAPADGLALFDAAGTLRQPLLVPAALDVATISRRAAADGVPPLLRGLVRPGRRGAAQAGTASRADAAALRGRLAAAADEQRESILLEHVRQEVAAVLGHRDVDTVEAERDFGELGLDSLTAVELRNRLNTATGLRLPATLTFDHPSATALAAYLAEQLAKILAATPTGGGANAAASGPAAARPTAIGPQEGPLSELYQALCARDNFAAAAQLLVVASALRPVFGAADSARHAVPTLQLAEGPEHTEGPEHAEGPARHRLICFPAMSAISGPHEYARLGTLLRGERDVFVLPSPGYDENDHVPIDEPTYIEMHVREVTRLVGDEPFVLVGRSMGGVVAHAVAAELENAGIAPSGLVLVDSYPPESAVREGMADWWLTAMITGMLDRVDRYQMVWSDASLTTMGAYVRVFNGWQAKPVAAPTLLIRAADPLRRTIIDPADPDGWQAYWTTPHTTVDVPGEHFSILEEHSPTTVAAIRQFIDSLV</sequence>
<evidence type="ECO:0000256" key="1">
    <source>
        <dbReference type="ARBA" id="ARBA00001957"/>
    </source>
</evidence>
<evidence type="ECO:0000256" key="4">
    <source>
        <dbReference type="ARBA" id="ARBA00022553"/>
    </source>
</evidence>
<dbReference type="PROSITE" id="PS52019">
    <property type="entry name" value="PKS_MFAS_DH"/>
    <property type="match status" value="1"/>
</dbReference>
<dbReference type="InterPro" id="IPR029058">
    <property type="entry name" value="AB_hydrolase_fold"/>
</dbReference>
<dbReference type="InterPro" id="IPR014031">
    <property type="entry name" value="Ketoacyl_synth_C"/>
</dbReference>
<dbReference type="InterPro" id="IPR042104">
    <property type="entry name" value="PKS_dehydratase_sf"/>
</dbReference>
<dbReference type="InterPro" id="IPR016036">
    <property type="entry name" value="Malonyl_transacylase_ACP-bd"/>
</dbReference>
<dbReference type="SUPFAM" id="SSF53901">
    <property type="entry name" value="Thiolase-like"/>
    <property type="match status" value="1"/>
</dbReference>
<dbReference type="SMART" id="SM00827">
    <property type="entry name" value="PKS_AT"/>
    <property type="match status" value="1"/>
</dbReference>
<evidence type="ECO:0000313" key="15">
    <source>
        <dbReference type="Proteomes" id="UP000000657"/>
    </source>
</evidence>
<feature type="region of interest" description="Disordered" evidence="10">
    <location>
        <begin position="1546"/>
        <end position="1590"/>
    </location>
</feature>
<comment type="cofactor">
    <cofactor evidence="1">
        <name>pantetheine 4'-phosphate</name>
        <dbReference type="ChEBI" id="CHEBI:47942"/>
    </cofactor>
</comment>
<dbReference type="Pfam" id="PF08659">
    <property type="entry name" value="KR"/>
    <property type="match status" value="1"/>
</dbReference>
<dbReference type="Pfam" id="PF00109">
    <property type="entry name" value="ketoacyl-synt"/>
    <property type="match status" value="1"/>
</dbReference>
<dbReference type="Pfam" id="PF14765">
    <property type="entry name" value="PS-DH"/>
    <property type="match status" value="1"/>
</dbReference>
<organism evidence="14 15">
    <name type="scientific">Frankia alni (strain DSM 45986 / CECT 9034 / ACN14a)</name>
    <dbReference type="NCBI Taxonomy" id="326424"/>
    <lineage>
        <taxon>Bacteria</taxon>
        <taxon>Bacillati</taxon>
        <taxon>Actinomycetota</taxon>
        <taxon>Actinomycetes</taxon>
        <taxon>Frankiales</taxon>
        <taxon>Frankiaceae</taxon>
        <taxon>Frankia</taxon>
    </lineage>
</organism>
<evidence type="ECO:0000256" key="6">
    <source>
        <dbReference type="ARBA" id="ARBA00023194"/>
    </source>
</evidence>
<proteinExistence type="predicted"/>
<evidence type="ECO:0000256" key="3">
    <source>
        <dbReference type="ARBA" id="ARBA00022450"/>
    </source>
</evidence>
<dbReference type="KEGG" id="fal:FRAAL0346"/>
<dbReference type="InterPro" id="IPR036299">
    <property type="entry name" value="Polyketide_synth_docking_sf"/>
</dbReference>
<dbReference type="SUPFAM" id="SSF51735">
    <property type="entry name" value="NAD(P)-binding Rossmann-fold domains"/>
    <property type="match status" value="2"/>
</dbReference>
<dbReference type="HOGENOM" id="CLU_000022_35_2_11"/>
<evidence type="ECO:0000256" key="7">
    <source>
        <dbReference type="ARBA" id="ARBA00023268"/>
    </source>
</evidence>
<feature type="active site" description="Proton acceptor; for dehydratase activity" evidence="9">
    <location>
        <position position="1086"/>
    </location>
</feature>
<dbReference type="Pfam" id="PF08990">
    <property type="entry name" value="Docking"/>
    <property type="match status" value="1"/>
</dbReference>
<reference evidence="14 15" key="1">
    <citation type="journal article" date="2007" name="Genome Res.">
        <title>Genome characteristics of facultatively symbiotic Frankia sp. strains reflect host range and host plant biogeography.</title>
        <authorList>
            <person name="Normand P."/>
            <person name="Lapierre P."/>
            <person name="Tisa L.S."/>
            <person name="Gogarten J.P."/>
            <person name="Alloisio N."/>
            <person name="Bagnarol E."/>
            <person name="Bassi C.A."/>
            <person name="Berry A.M."/>
            <person name="Bickhart D.M."/>
            <person name="Choisne N."/>
            <person name="Couloux A."/>
            <person name="Cournoyer B."/>
            <person name="Cruveiller S."/>
            <person name="Daubin V."/>
            <person name="Demange N."/>
            <person name="Francino M.P."/>
            <person name="Goltsman E."/>
            <person name="Huang Y."/>
            <person name="Kopp O.R."/>
            <person name="Labarre L."/>
            <person name="Lapidus A."/>
            <person name="Lavire C."/>
            <person name="Marechal J."/>
            <person name="Martinez M."/>
            <person name="Mastronunzio J.E."/>
            <person name="Mullin B.C."/>
            <person name="Niemann J."/>
            <person name="Pujic P."/>
            <person name="Rawnsley T."/>
            <person name="Rouy Z."/>
            <person name="Schenowitz C."/>
            <person name="Sellstedt A."/>
            <person name="Tavares F."/>
            <person name="Tomkins J.P."/>
            <person name="Vallenet D."/>
            <person name="Valverde C."/>
            <person name="Wall L.G."/>
            <person name="Wang Y."/>
            <person name="Medigue C."/>
            <person name="Benson D.R."/>
        </authorList>
    </citation>
    <scope>NUCLEOTIDE SEQUENCE [LARGE SCALE GENOMIC DNA]</scope>
    <source>
        <strain evidence="15">DSM 45986 / CECT 9034 / ACN14a</strain>
    </source>
</reference>
<feature type="region of interest" description="C-terminal hotdog fold" evidence="9">
    <location>
        <begin position="1197"/>
        <end position="1339"/>
    </location>
</feature>
<feature type="region of interest" description="Disordered" evidence="10">
    <location>
        <begin position="553"/>
        <end position="577"/>
    </location>
</feature>
<evidence type="ECO:0000256" key="2">
    <source>
        <dbReference type="ARBA" id="ARBA00004792"/>
    </source>
</evidence>
<dbReference type="InterPro" id="IPR009081">
    <property type="entry name" value="PP-bd_ACP"/>
</dbReference>
<dbReference type="GO" id="GO:0004312">
    <property type="term" value="F:fatty acid synthase activity"/>
    <property type="evidence" value="ECO:0007669"/>
    <property type="project" value="TreeGrafter"/>
</dbReference>
<keyword evidence="6" id="KW-0045">Antibiotic biosynthesis</keyword>
<dbReference type="Pfam" id="PF00975">
    <property type="entry name" value="Thioesterase"/>
    <property type="match status" value="1"/>
</dbReference>
<dbReference type="InterPro" id="IPR018201">
    <property type="entry name" value="Ketoacyl_synth_AS"/>
</dbReference>
<dbReference type="Pfam" id="PF00550">
    <property type="entry name" value="PP-binding"/>
    <property type="match status" value="1"/>
</dbReference>
<protein>
    <submittedName>
        <fullName evidence="14">Type I modular polyketide synthase</fullName>
        <ecNumber evidence="14">2.3.1.-</ecNumber>
    </submittedName>
</protein>
<dbReference type="FunFam" id="1.10.1200.10:FF:000007">
    <property type="entry name" value="Probable polyketide synthase pks17"/>
    <property type="match status" value="1"/>
</dbReference>
<dbReference type="SMART" id="SM01294">
    <property type="entry name" value="PKS_PP_betabranch"/>
    <property type="match status" value="1"/>
</dbReference>
<dbReference type="InterPro" id="IPR049551">
    <property type="entry name" value="PKS_DH_C"/>
</dbReference>
<feature type="domain" description="Ketosynthase family 3 (KS3)" evidence="12">
    <location>
        <begin position="34"/>
        <end position="460"/>
    </location>
</feature>
<dbReference type="PROSITE" id="PS00012">
    <property type="entry name" value="PHOSPHOPANTETHEINE"/>
    <property type="match status" value="1"/>
</dbReference>
<dbReference type="GO" id="GO:0033068">
    <property type="term" value="P:macrolide biosynthetic process"/>
    <property type="evidence" value="ECO:0007669"/>
    <property type="project" value="UniProtKB-ARBA"/>
</dbReference>
<evidence type="ECO:0000259" key="13">
    <source>
        <dbReference type="PROSITE" id="PS52019"/>
    </source>
</evidence>
<dbReference type="Pfam" id="PF22953">
    <property type="entry name" value="SpnB_Rossmann"/>
    <property type="match status" value="1"/>
</dbReference>
<dbReference type="InterPro" id="IPR049900">
    <property type="entry name" value="PKS_mFAS_DH"/>
</dbReference>
<dbReference type="InterPro" id="IPR001031">
    <property type="entry name" value="Thioesterase"/>
</dbReference>
<dbReference type="EC" id="2.3.1.-" evidence="14"/>
<dbReference type="SMART" id="SM00824">
    <property type="entry name" value="PKS_TE"/>
    <property type="match status" value="1"/>
</dbReference>
<dbReference type="Proteomes" id="UP000000657">
    <property type="component" value="Chromosome"/>
</dbReference>
<dbReference type="GO" id="GO:0031177">
    <property type="term" value="F:phosphopantetheine binding"/>
    <property type="evidence" value="ECO:0007669"/>
    <property type="project" value="InterPro"/>
</dbReference>
<feature type="domain" description="PKS/mFAS DH" evidence="13">
    <location>
        <begin position="1054"/>
        <end position="1339"/>
    </location>
</feature>
<dbReference type="InterPro" id="IPR057326">
    <property type="entry name" value="KR_dom"/>
</dbReference>
<dbReference type="InterPro" id="IPR036736">
    <property type="entry name" value="ACP-like_sf"/>
</dbReference>
<dbReference type="EMBL" id="CT573213">
    <property type="protein sequence ID" value="CAJ59022.1"/>
    <property type="molecule type" value="Genomic_DNA"/>
</dbReference>
<dbReference type="InterPro" id="IPR020841">
    <property type="entry name" value="PKS_Beta-ketoAc_synthase_dom"/>
</dbReference>
<dbReference type="InterPro" id="IPR015083">
    <property type="entry name" value="NorB/c/GfsB-D-like_docking"/>
</dbReference>
<feature type="region of interest" description="Disordered" evidence="10">
    <location>
        <begin position="966"/>
        <end position="1013"/>
    </location>
</feature>
<dbReference type="InterPro" id="IPR020802">
    <property type="entry name" value="TesA-like"/>
</dbReference>
<dbReference type="InterPro" id="IPR013968">
    <property type="entry name" value="PKS_KR"/>
</dbReference>
<dbReference type="Gene3D" id="3.40.366.10">
    <property type="entry name" value="Malonyl-Coenzyme A Acyl Carrier Protein, domain 2"/>
    <property type="match status" value="1"/>
</dbReference>
<evidence type="ECO:0000256" key="8">
    <source>
        <dbReference type="ARBA" id="ARBA00023315"/>
    </source>
</evidence>
<dbReference type="SUPFAM" id="SSF55048">
    <property type="entry name" value="Probable ACP-binding domain of malonyl-CoA ACP transacylase"/>
    <property type="match status" value="1"/>
</dbReference>
<evidence type="ECO:0000256" key="5">
    <source>
        <dbReference type="ARBA" id="ARBA00022679"/>
    </source>
</evidence>
<feature type="domain" description="Carrier" evidence="11">
    <location>
        <begin position="1881"/>
        <end position="1956"/>
    </location>
</feature>
<dbReference type="SUPFAM" id="SSF53474">
    <property type="entry name" value="alpha/beta-Hydrolases"/>
    <property type="match status" value="1"/>
</dbReference>
<dbReference type="InterPro" id="IPR020806">
    <property type="entry name" value="PKS_PP-bd"/>
</dbReference>
<dbReference type="Gene3D" id="3.40.50.1820">
    <property type="entry name" value="alpha/beta hydrolase"/>
    <property type="match status" value="1"/>
</dbReference>
<evidence type="ECO:0000313" key="14">
    <source>
        <dbReference type="EMBL" id="CAJ59022.1"/>
    </source>
</evidence>
<keyword evidence="4" id="KW-0597">Phosphoprotein</keyword>
<comment type="pathway">
    <text evidence="2">Antibiotic biosynthesis.</text>
</comment>
<dbReference type="InterPro" id="IPR036291">
    <property type="entry name" value="NAD(P)-bd_dom_sf"/>
</dbReference>
<feature type="active site" description="Proton donor; for dehydratase activity" evidence="9">
    <location>
        <position position="1260"/>
    </location>
</feature>
<dbReference type="InterPro" id="IPR016035">
    <property type="entry name" value="Acyl_Trfase/lysoPLipase"/>
</dbReference>
<dbReference type="Gene3D" id="3.40.50.720">
    <property type="entry name" value="NAD(P)-binding Rossmann-like Domain"/>
    <property type="match status" value="1"/>
</dbReference>
<keyword evidence="5 14" id="KW-0808">Transferase</keyword>
<feature type="compositionally biased region" description="Low complexity" evidence="10">
    <location>
        <begin position="985"/>
        <end position="1013"/>
    </location>
</feature>
<dbReference type="Pfam" id="PF00698">
    <property type="entry name" value="Acyl_transf_1"/>
    <property type="match status" value="1"/>
</dbReference>
<dbReference type="Gene3D" id="3.30.70.3290">
    <property type="match status" value="1"/>
</dbReference>
<keyword evidence="7" id="KW-0511">Multifunctional enzyme</keyword>
<feature type="region of interest" description="Disordered" evidence="10">
    <location>
        <begin position="930"/>
        <end position="953"/>
    </location>
</feature>
<feature type="compositionally biased region" description="Low complexity" evidence="10">
    <location>
        <begin position="1557"/>
        <end position="1589"/>
    </location>
</feature>
<keyword evidence="8 14" id="KW-0012">Acyltransferase</keyword>
<dbReference type="PROSITE" id="PS00606">
    <property type="entry name" value="KS3_1"/>
    <property type="match status" value="1"/>
</dbReference>
<dbReference type="SMART" id="SM00822">
    <property type="entry name" value="PKS_KR"/>
    <property type="match status" value="1"/>
</dbReference>
<dbReference type="InterPro" id="IPR014043">
    <property type="entry name" value="Acyl_transferase_dom"/>
</dbReference>
<feature type="region of interest" description="N-terminal hotdog fold" evidence="9">
    <location>
        <begin position="1054"/>
        <end position="1178"/>
    </location>
</feature>
<keyword evidence="3" id="KW-0596">Phosphopantetheine</keyword>
<dbReference type="PANTHER" id="PTHR43775">
    <property type="entry name" value="FATTY ACID SYNTHASE"/>
    <property type="match status" value="1"/>
</dbReference>
<dbReference type="eggNOG" id="COG3321">
    <property type="taxonomic scope" value="Bacteria"/>
</dbReference>
<feature type="compositionally biased region" description="Basic and acidic residues" evidence="10">
    <location>
        <begin position="500"/>
        <end position="522"/>
    </location>
</feature>
<dbReference type="Gene3D" id="3.10.129.110">
    <property type="entry name" value="Polyketide synthase dehydratase"/>
    <property type="match status" value="1"/>
</dbReference>
<dbReference type="GO" id="GO:0006633">
    <property type="term" value="P:fatty acid biosynthetic process"/>
    <property type="evidence" value="ECO:0007669"/>
    <property type="project" value="InterPro"/>
</dbReference>
<dbReference type="InterPro" id="IPR020807">
    <property type="entry name" value="PKS_DH"/>
</dbReference>
<dbReference type="Pfam" id="PF02801">
    <property type="entry name" value="Ketoacyl-synt_C"/>
    <property type="match status" value="1"/>
</dbReference>
<feature type="compositionally biased region" description="Basic and acidic residues" evidence="10">
    <location>
        <begin position="554"/>
        <end position="566"/>
    </location>
</feature>
<dbReference type="SMART" id="SM00823">
    <property type="entry name" value="PKS_PP"/>
    <property type="match status" value="1"/>
</dbReference>
<evidence type="ECO:0000256" key="10">
    <source>
        <dbReference type="SAM" id="MobiDB-lite"/>
    </source>
</evidence>
<dbReference type="InterPro" id="IPR001227">
    <property type="entry name" value="Ac_transferase_dom_sf"/>
</dbReference>
<dbReference type="InterPro" id="IPR016039">
    <property type="entry name" value="Thiolase-like"/>
</dbReference>
<dbReference type="GO" id="GO:0004315">
    <property type="term" value="F:3-oxoacyl-[acyl-carrier-protein] synthase activity"/>
    <property type="evidence" value="ECO:0007669"/>
    <property type="project" value="InterPro"/>
</dbReference>
<dbReference type="InterPro" id="IPR049552">
    <property type="entry name" value="PKS_DH_N"/>
</dbReference>
<dbReference type="InterPro" id="IPR055123">
    <property type="entry name" value="SpnB-like_Rossmann"/>
</dbReference>
<dbReference type="InterPro" id="IPR006162">
    <property type="entry name" value="Ppantetheine_attach_site"/>
</dbReference>
<dbReference type="SUPFAM" id="SSF52151">
    <property type="entry name" value="FabD/lysophospholipase-like"/>
    <property type="match status" value="1"/>
</dbReference>
<dbReference type="InterPro" id="IPR014030">
    <property type="entry name" value="Ketoacyl_synth_N"/>
</dbReference>
<dbReference type="SUPFAM" id="SSF101173">
    <property type="entry name" value="Docking domain B of the erythromycin polyketide synthase (DEBS)"/>
    <property type="match status" value="1"/>
</dbReference>
<dbReference type="InterPro" id="IPR050091">
    <property type="entry name" value="PKS_NRPS_Biosynth_Enz"/>
</dbReference>
<evidence type="ECO:0000256" key="9">
    <source>
        <dbReference type="PROSITE-ProRule" id="PRU01363"/>
    </source>
</evidence>
<feature type="region of interest" description="Disordered" evidence="10">
    <location>
        <begin position="463"/>
        <end position="529"/>
    </location>
</feature>
<dbReference type="PROSITE" id="PS50075">
    <property type="entry name" value="CARRIER"/>
    <property type="match status" value="1"/>
</dbReference>
<gene>
    <name evidence="14" type="ordered locus">FRAAL0346</name>
</gene>
<keyword evidence="15" id="KW-1185">Reference proteome</keyword>
<dbReference type="CDD" id="cd08956">
    <property type="entry name" value="KR_3_FAS_SDR_x"/>
    <property type="match status" value="1"/>
</dbReference>
<dbReference type="Pfam" id="PF21089">
    <property type="entry name" value="PKS_DH_N"/>
    <property type="match status" value="1"/>
</dbReference>
<evidence type="ECO:0000259" key="11">
    <source>
        <dbReference type="PROSITE" id="PS50075"/>
    </source>
</evidence>
<dbReference type="PANTHER" id="PTHR43775:SF51">
    <property type="entry name" value="INACTIVE PHENOLPHTHIOCEROL SYNTHESIS POLYKETIDE SYNTHASE TYPE I PKS1-RELATED"/>
    <property type="match status" value="1"/>
</dbReference>
<dbReference type="FunFam" id="3.40.47.10:FF:000019">
    <property type="entry name" value="Polyketide synthase type I"/>
    <property type="match status" value="1"/>
</dbReference>
<name>Q0RTS6_FRAAA</name>
<dbReference type="Gene3D" id="1.10.1200.10">
    <property type="entry name" value="ACP-like"/>
    <property type="match status" value="1"/>
</dbReference>
<evidence type="ECO:0000259" key="12">
    <source>
        <dbReference type="PROSITE" id="PS52004"/>
    </source>
</evidence>
<dbReference type="CDD" id="cd00833">
    <property type="entry name" value="PKS"/>
    <property type="match status" value="1"/>
</dbReference>
<dbReference type="OrthoDB" id="3218394at2"/>